<evidence type="ECO:0008006" key="3">
    <source>
        <dbReference type="Google" id="ProtNLM"/>
    </source>
</evidence>
<dbReference type="Proteomes" id="UP000628017">
    <property type="component" value="Unassembled WGS sequence"/>
</dbReference>
<name>A0A916QPN7_9RHOB</name>
<dbReference type="SUPFAM" id="SSF53756">
    <property type="entry name" value="UDP-Glycosyltransferase/glycogen phosphorylase"/>
    <property type="match status" value="1"/>
</dbReference>
<organism evidence="1 2">
    <name type="scientific">Neptunicoccus cionae</name>
    <dbReference type="NCBI Taxonomy" id="2035344"/>
    <lineage>
        <taxon>Bacteria</taxon>
        <taxon>Pseudomonadati</taxon>
        <taxon>Pseudomonadota</taxon>
        <taxon>Alphaproteobacteria</taxon>
        <taxon>Rhodobacterales</taxon>
        <taxon>Paracoccaceae</taxon>
        <taxon>Neptunicoccus</taxon>
    </lineage>
</organism>
<accession>A0A916QPN7</accession>
<sequence length="352" mass="39878">MTPHAHILTDIDPRLFLKQTKGKQPEFQGVRFTFGLTVDPAADVLILYTRASWSLQTTLPRARSFFVAGEPEEIHPYSAAFLNQFAAVVAPGEKPLKTERLKHNYCLPWFVGVDFSNLDSALGYDHFKALQPPAKDDKISIVTSTKASTEYHRKRLAFIEVLKDKIPDHIELYGRGFKPIDDKMDALLPHKYHLSLENGAGRYTWTEKLSDPLLCWALPFYVGCTNVAEELPADSIVPLDMDNPEAAINRMMQARREDLWSDRRDALGKARELLLEEFNTMSLFARLTKQAMATPAKPAKTRMIYAERALPPEKGSRGSLPGMILRRGISTLAPGFDLHMARLRKRMKEKRG</sequence>
<reference evidence="1" key="1">
    <citation type="journal article" date="2014" name="Int. J. Syst. Evol. Microbiol.">
        <title>Complete genome sequence of Corynebacterium casei LMG S-19264T (=DSM 44701T), isolated from a smear-ripened cheese.</title>
        <authorList>
            <consortium name="US DOE Joint Genome Institute (JGI-PGF)"/>
            <person name="Walter F."/>
            <person name="Albersmeier A."/>
            <person name="Kalinowski J."/>
            <person name="Ruckert C."/>
        </authorList>
    </citation>
    <scope>NUCLEOTIDE SEQUENCE</scope>
    <source>
        <strain evidence="1">CGMCC 1.15880</strain>
    </source>
</reference>
<keyword evidence="2" id="KW-1185">Reference proteome</keyword>
<evidence type="ECO:0000313" key="2">
    <source>
        <dbReference type="Proteomes" id="UP000628017"/>
    </source>
</evidence>
<dbReference type="EMBL" id="BMKA01000001">
    <property type="protein sequence ID" value="GGA06132.1"/>
    <property type="molecule type" value="Genomic_DNA"/>
</dbReference>
<dbReference type="Gene3D" id="3.40.50.11660">
    <property type="entry name" value="Glycosyl transferase family 10, C-terminal domain"/>
    <property type="match status" value="1"/>
</dbReference>
<protein>
    <recommendedName>
        <fullName evidence="3">Glycosyltransferase</fullName>
    </recommendedName>
</protein>
<comment type="caution">
    <text evidence="1">The sequence shown here is derived from an EMBL/GenBank/DDBJ whole genome shotgun (WGS) entry which is preliminary data.</text>
</comment>
<evidence type="ECO:0000313" key="1">
    <source>
        <dbReference type="EMBL" id="GGA06132.1"/>
    </source>
</evidence>
<dbReference type="InterPro" id="IPR038577">
    <property type="entry name" value="GT10-like_C_sf"/>
</dbReference>
<dbReference type="RefSeq" id="WP_188670112.1">
    <property type="nucleotide sequence ID" value="NZ_BMKA01000001.1"/>
</dbReference>
<reference evidence="1" key="2">
    <citation type="submission" date="2020-09" db="EMBL/GenBank/DDBJ databases">
        <authorList>
            <person name="Sun Q."/>
            <person name="Zhou Y."/>
        </authorList>
    </citation>
    <scope>NUCLEOTIDE SEQUENCE</scope>
    <source>
        <strain evidence="1">CGMCC 1.15880</strain>
    </source>
</reference>
<proteinExistence type="predicted"/>
<gene>
    <name evidence="1" type="ORF">GCM10011498_02250</name>
</gene>
<dbReference type="AlphaFoldDB" id="A0A916QPN7"/>